<dbReference type="Gene3D" id="2.30.42.10">
    <property type="match status" value="1"/>
</dbReference>
<protein>
    <recommendedName>
        <fullName evidence="1">endopeptidase La</fullName>
        <ecNumber evidence="1">3.4.21.53</ecNumber>
    </recommendedName>
</protein>
<dbReference type="SUPFAM" id="SSF50156">
    <property type="entry name" value="PDZ domain-like"/>
    <property type="match status" value="1"/>
</dbReference>
<organism evidence="3 4">
    <name type="scientific">Haloactinomyces albus</name>
    <dbReference type="NCBI Taxonomy" id="1352928"/>
    <lineage>
        <taxon>Bacteria</taxon>
        <taxon>Bacillati</taxon>
        <taxon>Actinomycetota</taxon>
        <taxon>Actinomycetes</taxon>
        <taxon>Actinopolysporales</taxon>
        <taxon>Actinopolysporaceae</taxon>
        <taxon>Haloactinomyces</taxon>
    </lineage>
</organism>
<dbReference type="InterPro" id="IPR020568">
    <property type="entry name" value="Ribosomal_Su5_D2-typ_SF"/>
</dbReference>
<dbReference type="GO" id="GO:0004252">
    <property type="term" value="F:serine-type endopeptidase activity"/>
    <property type="evidence" value="ECO:0007669"/>
    <property type="project" value="UniProtKB-UniRule"/>
</dbReference>
<dbReference type="GO" id="GO:0030163">
    <property type="term" value="P:protein catabolic process"/>
    <property type="evidence" value="ECO:0007669"/>
    <property type="project" value="InterPro"/>
</dbReference>
<dbReference type="AlphaFoldDB" id="A0AAE3ZDH9"/>
<keyword evidence="1" id="KW-0645">Protease</keyword>
<comment type="catalytic activity">
    <reaction evidence="1">
        <text>Hydrolysis of proteins in presence of ATP.</text>
        <dbReference type="EC" id="3.4.21.53"/>
    </reaction>
</comment>
<dbReference type="EMBL" id="JAVDXW010000001">
    <property type="protein sequence ID" value="MDR7302913.1"/>
    <property type="molecule type" value="Genomic_DNA"/>
</dbReference>
<dbReference type="EC" id="3.4.21.53" evidence="1"/>
<gene>
    <name evidence="3" type="ORF">JOF55_003094</name>
</gene>
<dbReference type="InterPro" id="IPR014721">
    <property type="entry name" value="Ribsml_uS5_D2-typ_fold_subgr"/>
</dbReference>
<keyword evidence="1" id="KW-0720">Serine protease</keyword>
<feature type="active site" evidence="1">
    <location>
        <position position="284"/>
    </location>
</feature>
<dbReference type="SUPFAM" id="SSF54211">
    <property type="entry name" value="Ribosomal protein S5 domain 2-like"/>
    <property type="match status" value="1"/>
</dbReference>
<dbReference type="InterPro" id="IPR027065">
    <property type="entry name" value="Lon_Prtase"/>
</dbReference>
<proteinExistence type="inferred from homology"/>
<dbReference type="InterPro" id="IPR001478">
    <property type="entry name" value="PDZ"/>
</dbReference>
<dbReference type="GO" id="GO:0006508">
    <property type="term" value="P:proteolysis"/>
    <property type="evidence" value="ECO:0007669"/>
    <property type="project" value="UniProtKB-KW"/>
</dbReference>
<accession>A0AAE3ZDH9</accession>
<dbReference type="GO" id="GO:0004176">
    <property type="term" value="F:ATP-dependent peptidase activity"/>
    <property type="evidence" value="ECO:0007669"/>
    <property type="project" value="UniProtKB-UniRule"/>
</dbReference>
<evidence type="ECO:0000256" key="1">
    <source>
        <dbReference type="PROSITE-ProRule" id="PRU01122"/>
    </source>
</evidence>
<keyword evidence="4" id="KW-1185">Reference proteome</keyword>
<dbReference type="Pfam" id="PF13180">
    <property type="entry name" value="PDZ_2"/>
    <property type="match status" value="1"/>
</dbReference>
<dbReference type="InterPro" id="IPR008269">
    <property type="entry name" value="Lon_proteolytic"/>
</dbReference>
<feature type="active site" evidence="1">
    <location>
        <position position="239"/>
    </location>
</feature>
<comment type="similarity">
    <text evidence="1">Belongs to the peptidase S16 family.</text>
</comment>
<keyword evidence="1" id="KW-0378">Hydrolase</keyword>
<dbReference type="Proteomes" id="UP001180845">
    <property type="component" value="Unassembled WGS sequence"/>
</dbReference>
<evidence type="ECO:0000313" key="4">
    <source>
        <dbReference type="Proteomes" id="UP001180845"/>
    </source>
</evidence>
<dbReference type="Pfam" id="PF05362">
    <property type="entry name" value="Lon_C"/>
    <property type="match status" value="1"/>
</dbReference>
<dbReference type="PROSITE" id="PS51786">
    <property type="entry name" value="LON_PROTEOLYTIC"/>
    <property type="match status" value="1"/>
</dbReference>
<dbReference type="InterPro" id="IPR036034">
    <property type="entry name" value="PDZ_sf"/>
</dbReference>
<feature type="domain" description="Lon proteolytic" evidence="2">
    <location>
        <begin position="234"/>
        <end position="332"/>
    </location>
</feature>
<dbReference type="GO" id="GO:0005524">
    <property type="term" value="F:ATP binding"/>
    <property type="evidence" value="ECO:0007669"/>
    <property type="project" value="InterPro"/>
</dbReference>
<sequence>MSRRTWTLLTSVALVVVFGLLGAFARVPYVALGPGPTYNTLAAEGGVPVVRIGEEKTYPTAGHLNMTTVSVTDQLSLFGALGLWVSGRYALAPREVYFPPGKTEKEIERKNTRAFRHSQTAAETAALRYLGYPMKVVADRIVRGSPADGVIAPGDRLIAADGDPVTDPPSLSAALSDTRPGERVQITFQHQGQSPRTVTVQLAERPDDKPQGFLGVNPVARPDVDFTIDISLADVGGPSAGLMFSLAIVDKLTPGPINGGRFVAGTGEINAQGEVGPIGGIGFKMVEAREAGATVFLTPAENCAVAEPQAPEGLKLVKVSTLTDATEALAAIRAGQSPPTC</sequence>
<dbReference type="Gene3D" id="3.30.230.10">
    <property type="match status" value="1"/>
</dbReference>
<dbReference type="RefSeq" id="WP_310274846.1">
    <property type="nucleotide sequence ID" value="NZ_JAVDXW010000001.1"/>
</dbReference>
<reference evidence="3" key="1">
    <citation type="submission" date="2023-07" db="EMBL/GenBank/DDBJ databases">
        <title>Sequencing the genomes of 1000 actinobacteria strains.</title>
        <authorList>
            <person name="Klenk H.-P."/>
        </authorList>
    </citation>
    <scope>NUCLEOTIDE SEQUENCE</scope>
    <source>
        <strain evidence="3">DSM 45977</strain>
    </source>
</reference>
<dbReference type="PANTHER" id="PTHR10046">
    <property type="entry name" value="ATP DEPENDENT LON PROTEASE FAMILY MEMBER"/>
    <property type="match status" value="1"/>
</dbReference>
<comment type="caution">
    <text evidence="3">The sequence shown here is derived from an EMBL/GenBank/DDBJ whole genome shotgun (WGS) entry which is preliminary data.</text>
</comment>
<evidence type="ECO:0000313" key="3">
    <source>
        <dbReference type="EMBL" id="MDR7302913.1"/>
    </source>
</evidence>
<evidence type="ECO:0000259" key="2">
    <source>
        <dbReference type="PROSITE" id="PS51786"/>
    </source>
</evidence>
<name>A0AAE3ZDH9_9ACTN</name>